<dbReference type="AlphaFoldDB" id="A0A6G1KLK4"/>
<name>A0A6G1KLK4_9PLEO</name>
<reference evidence="2" key="1">
    <citation type="journal article" date="2020" name="Stud. Mycol.">
        <title>101 Dothideomycetes genomes: a test case for predicting lifestyles and emergence of pathogens.</title>
        <authorList>
            <person name="Haridas S."/>
            <person name="Albert R."/>
            <person name="Binder M."/>
            <person name="Bloem J."/>
            <person name="Labutti K."/>
            <person name="Salamov A."/>
            <person name="Andreopoulos B."/>
            <person name="Baker S."/>
            <person name="Barry K."/>
            <person name="Bills G."/>
            <person name="Bluhm B."/>
            <person name="Cannon C."/>
            <person name="Castanera R."/>
            <person name="Culley D."/>
            <person name="Daum C."/>
            <person name="Ezra D."/>
            <person name="Gonzalez J."/>
            <person name="Henrissat B."/>
            <person name="Kuo A."/>
            <person name="Liang C."/>
            <person name="Lipzen A."/>
            <person name="Lutzoni F."/>
            <person name="Magnuson J."/>
            <person name="Mondo S."/>
            <person name="Nolan M."/>
            <person name="Ohm R."/>
            <person name="Pangilinan J."/>
            <person name="Park H.-J."/>
            <person name="Ramirez L."/>
            <person name="Alfaro M."/>
            <person name="Sun H."/>
            <person name="Tritt A."/>
            <person name="Yoshinaga Y."/>
            <person name="Zwiers L.-H."/>
            <person name="Turgeon B."/>
            <person name="Goodwin S."/>
            <person name="Spatafora J."/>
            <person name="Crous P."/>
            <person name="Grigoriev I."/>
        </authorList>
    </citation>
    <scope>NUCLEOTIDE SEQUENCE</scope>
    <source>
        <strain evidence="2">CBS 279.74</strain>
    </source>
</reference>
<dbReference type="EMBL" id="MU005765">
    <property type="protein sequence ID" value="KAF2713719.1"/>
    <property type="molecule type" value="Genomic_DNA"/>
</dbReference>
<gene>
    <name evidence="2" type="ORF">K504DRAFT_498514</name>
</gene>
<proteinExistence type="predicted"/>
<feature type="region of interest" description="Disordered" evidence="1">
    <location>
        <begin position="1"/>
        <end position="25"/>
    </location>
</feature>
<organism evidence="2 3">
    <name type="scientific">Pleomassaria siparia CBS 279.74</name>
    <dbReference type="NCBI Taxonomy" id="1314801"/>
    <lineage>
        <taxon>Eukaryota</taxon>
        <taxon>Fungi</taxon>
        <taxon>Dikarya</taxon>
        <taxon>Ascomycota</taxon>
        <taxon>Pezizomycotina</taxon>
        <taxon>Dothideomycetes</taxon>
        <taxon>Pleosporomycetidae</taxon>
        <taxon>Pleosporales</taxon>
        <taxon>Pleomassariaceae</taxon>
        <taxon>Pleomassaria</taxon>
    </lineage>
</organism>
<keyword evidence="3" id="KW-1185">Reference proteome</keyword>
<evidence type="ECO:0000313" key="3">
    <source>
        <dbReference type="Proteomes" id="UP000799428"/>
    </source>
</evidence>
<accession>A0A6G1KLK4</accession>
<sequence length="132" mass="14713">MLEKYLSKSPSHHVLPPQLAPAPVRQPKSHFGTTVFVDMNKDTPGLGHRPIISISFANNDSMSKSDTTLSYITEWFSIVAEYPDIAILATVRNQSKIRTSSRHSDVWKEQFSRYSARDSVTFTIGKGAGSDK</sequence>
<evidence type="ECO:0000313" key="2">
    <source>
        <dbReference type="EMBL" id="KAF2713719.1"/>
    </source>
</evidence>
<protein>
    <submittedName>
        <fullName evidence="2">Uncharacterized protein</fullName>
    </submittedName>
</protein>
<dbReference type="Proteomes" id="UP000799428">
    <property type="component" value="Unassembled WGS sequence"/>
</dbReference>
<evidence type="ECO:0000256" key="1">
    <source>
        <dbReference type="SAM" id="MobiDB-lite"/>
    </source>
</evidence>